<feature type="compositionally biased region" description="Pro residues" evidence="1">
    <location>
        <begin position="108"/>
        <end position="124"/>
    </location>
</feature>
<protein>
    <submittedName>
        <fullName evidence="2">Uncharacterized protein</fullName>
    </submittedName>
</protein>
<accession>M8CMA4</accession>
<feature type="region of interest" description="Disordered" evidence="1">
    <location>
        <begin position="91"/>
        <end position="140"/>
    </location>
</feature>
<sequence>MEMVEKLSLTTRPHPHPYYIQWFNNNDKVKTHRDTFASISVLMHAMMDAKNLRPQHDRLLHLHHRLRRLLQAATPAPTDDAKLRVLATDPSRPTLCSNHLRSVFGHGTPPPAPRRPPPPPPPHPGGKHDTSSPDGKPKAPIDLDKAIDFLDRGCTILRLVIAVLSRKELANLAEFTEKVAYISEDGPYPSTD</sequence>
<dbReference type="EnsemblPlants" id="EMT24616">
    <property type="protein sequence ID" value="EMT24616"/>
    <property type="gene ID" value="F775_43083"/>
</dbReference>
<evidence type="ECO:0000313" key="2">
    <source>
        <dbReference type="EnsemblPlants" id="EMT24616"/>
    </source>
</evidence>
<organism evidence="2">
    <name type="scientific">Aegilops tauschii</name>
    <name type="common">Tausch's goatgrass</name>
    <name type="synonym">Aegilops squarrosa</name>
    <dbReference type="NCBI Taxonomy" id="37682"/>
    <lineage>
        <taxon>Eukaryota</taxon>
        <taxon>Viridiplantae</taxon>
        <taxon>Streptophyta</taxon>
        <taxon>Embryophyta</taxon>
        <taxon>Tracheophyta</taxon>
        <taxon>Spermatophyta</taxon>
        <taxon>Magnoliopsida</taxon>
        <taxon>Liliopsida</taxon>
        <taxon>Poales</taxon>
        <taxon>Poaceae</taxon>
        <taxon>BOP clade</taxon>
        <taxon>Pooideae</taxon>
        <taxon>Triticodae</taxon>
        <taxon>Triticeae</taxon>
        <taxon>Triticinae</taxon>
        <taxon>Aegilops</taxon>
    </lineage>
</organism>
<reference evidence="2" key="1">
    <citation type="submission" date="2015-06" db="UniProtKB">
        <authorList>
            <consortium name="EnsemblPlants"/>
        </authorList>
    </citation>
    <scope>IDENTIFICATION</scope>
</reference>
<evidence type="ECO:0000256" key="1">
    <source>
        <dbReference type="SAM" id="MobiDB-lite"/>
    </source>
</evidence>
<name>M8CMA4_AEGTA</name>
<feature type="compositionally biased region" description="Basic and acidic residues" evidence="1">
    <location>
        <begin position="126"/>
        <end position="140"/>
    </location>
</feature>
<dbReference type="AlphaFoldDB" id="M8CMA4"/>
<proteinExistence type="predicted"/>